<evidence type="ECO:0000256" key="1">
    <source>
        <dbReference type="ARBA" id="ARBA00004651"/>
    </source>
</evidence>
<dbReference type="InterPro" id="IPR038377">
    <property type="entry name" value="Na/Glc_symporter_sf"/>
</dbReference>
<reference evidence="13 14" key="1">
    <citation type="submission" date="2019-09" db="EMBL/GenBank/DDBJ databases">
        <title>Wenzhouxiangella sp. Genome sequencing and assembly.</title>
        <authorList>
            <person name="Zhang R."/>
        </authorList>
    </citation>
    <scope>NUCLEOTIDE SEQUENCE [LARGE SCALE GENOMIC DNA]</scope>
    <source>
        <strain evidence="13 14">W260</strain>
    </source>
</reference>
<gene>
    <name evidence="13" type="ORF">F3N42_06200</name>
</gene>
<feature type="transmembrane region" description="Helical" evidence="12">
    <location>
        <begin position="141"/>
        <end position="172"/>
    </location>
</feature>
<feature type="transmembrane region" description="Helical" evidence="12">
    <location>
        <begin position="46"/>
        <end position="66"/>
    </location>
</feature>
<accession>A0A5N0THL3</accession>
<dbReference type="InterPro" id="IPR001734">
    <property type="entry name" value="Na/solute_symporter"/>
</dbReference>
<name>A0A5N0THL3_9GAMM</name>
<dbReference type="GO" id="GO:0006814">
    <property type="term" value="P:sodium ion transport"/>
    <property type="evidence" value="ECO:0007669"/>
    <property type="project" value="UniProtKB-KW"/>
</dbReference>
<dbReference type="RefSeq" id="WP_150863521.1">
    <property type="nucleotide sequence ID" value="NZ_VYXP01000003.1"/>
</dbReference>
<dbReference type="PANTHER" id="PTHR42985">
    <property type="entry name" value="SODIUM-COUPLED MONOCARBOXYLATE TRANSPORTER"/>
    <property type="match status" value="1"/>
</dbReference>
<dbReference type="Gene3D" id="1.20.1730.10">
    <property type="entry name" value="Sodium/glucose cotransporter"/>
    <property type="match status" value="1"/>
</dbReference>
<keyword evidence="7" id="KW-0915">Sodium</keyword>
<sequence>MDLNISLIDALIVIAYLAGVMVFGLWMGRGQHTLADYFLGSRSLPWWALLLSIVATETSTVTFLSLPGIAAAPGGDLTFLQITIGYIAGRLLIIRFLLPLYFRGQNFTAYQVLESRFGRLSRRAASSLFLVTRNVSDALRLFLTALVLQIVLGLDLSVSVVLLGLITIAYTLMGGARSVIWNDCLQFVVYMVGALAAWMIIVDRVPGGMTAVTEFARESGRLRLFDFEFSLLKPTMTFWAGLVGGAFLTAATHGTDQLMVQRYLSGRNQRDAAKALAASGFIVAGQFAVFLLIGVALAAFYALSPAMAGLDAPAGDRLFATFIVDEMPAGLAGITLASVFAAAMSTLSSSLNSSATALVNDVWLPLRREPLDAAGQLRAGRLATALFGVVQVGIALAFGALDFSESVVANVLKVAGFASGPVLGVYLLGVFAHGVRQPAAIAGFVVGVLILSVLAFGTALYWPWYAAAGALVTLAAGMAAQKVMR</sequence>
<evidence type="ECO:0000256" key="12">
    <source>
        <dbReference type="SAM" id="Phobius"/>
    </source>
</evidence>
<dbReference type="PANTHER" id="PTHR42985:SF47">
    <property type="entry name" value="INTEGRAL MEMBRANE TRANSPORT PROTEIN"/>
    <property type="match status" value="1"/>
</dbReference>
<dbReference type="NCBIfam" id="TIGR00813">
    <property type="entry name" value="sss"/>
    <property type="match status" value="1"/>
</dbReference>
<evidence type="ECO:0000256" key="2">
    <source>
        <dbReference type="ARBA" id="ARBA00006434"/>
    </source>
</evidence>
<dbReference type="Pfam" id="PF00474">
    <property type="entry name" value="SSF"/>
    <property type="match status" value="1"/>
</dbReference>
<feature type="transmembrane region" description="Helical" evidence="12">
    <location>
        <begin position="382"/>
        <end position="401"/>
    </location>
</feature>
<comment type="subcellular location">
    <subcellularLocation>
        <location evidence="1">Cell membrane</location>
        <topology evidence="1">Multi-pass membrane protein</topology>
    </subcellularLocation>
</comment>
<feature type="transmembrane region" description="Helical" evidence="12">
    <location>
        <begin position="184"/>
        <end position="201"/>
    </location>
</feature>
<keyword evidence="14" id="KW-1185">Reference proteome</keyword>
<keyword evidence="5 12" id="KW-0812">Transmembrane</keyword>
<evidence type="ECO:0000256" key="8">
    <source>
        <dbReference type="ARBA" id="ARBA00023065"/>
    </source>
</evidence>
<dbReference type="EMBL" id="VYXP01000003">
    <property type="protein sequence ID" value="KAA9132799.1"/>
    <property type="molecule type" value="Genomic_DNA"/>
</dbReference>
<dbReference type="GO" id="GO:0005886">
    <property type="term" value="C:plasma membrane"/>
    <property type="evidence" value="ECO:0007669"/>
    <property type="project" value="UniProtKB-SubCell"/>
</dbReference>
<evidence type="ECO:0000256" key="10">
    <source>
        <dbReference type="ARBA" id="ARBA00023201"/>
    </source>
</evidence>
<keyword evidence="10" id="KW-0739">Sodium transport</keyword>
<evidence type="ECO:0000256" key="4">
    <source>
        <dbReference type="ARBA" id="ARBA00022475"/>
    </source>
</evidence>
<evidence type="ECO:0000256" key="6">
    <source>
        <dbReference type="ARBA" id="ARBA00022989"/>
    </source>
</evidence>
<feature type="transmembrane region" description="Helical" evidence="12">
    <location>
        <begin position="78"/>
        <end position="98"/>
    </location>
</feature>
<proteinExistence type="inferred from homology"/>
<comment type="similarity">
    <text evidence="2 11">Belongs to the sodium:solute symporter (SSF) (TC 2.A.21) family.</text>
</comment>
<evidence type="ECO:0000256" key="3">
    <source>
        <dbReference type="ARBA" id="ARBA00022448"/>
    </source>
</evidence>
<feature type="transmembrane region" description="Helical" evidence="12">
    <location>
        <begin position="7"/>
        <end position="26"/>
    </location>
</feature>
<keyword evidence="3" id="KW-0813">Transport</keyword>
<dbReference type="GO" id="GO:0015293">
    <property type="term" value="F:symporter activity"/>
    <property type="evidence" value="ECO:0007669"/>
    <property type="project" value="TreeGrafter"/>
</dbReference>
<dbReference type="AlphaFoldDB" id="A0A5N0THL3"/>
<evidence type="ECO:0000256" key="5">
    <source>
        <dbReference type="ARBA" id="ARBA00022692"/>
    </source>
</evidence>
<feature type="transmembrane region" description="Helical" evidence="12">
    <location>
        <begin position="275"/>
        <end position="303"/>
    </location>
</feature>
<evidence type="ECO:0000256" key="11">
    <source>
        <dbReference type="RuleBase" id="RU362091"/>
    </source>
</evidence>
<keyword evidence="8" id="KW-0406">Ion transport</keyword>
<dbReference type="Proteomes" id="UP000325372">
    <property type="component" value="Unassembled WGS sequence"/>
</dbReference>
<keyword evidence="9 12" id="KW-0472">Membrane</keyword>
<dbReference type="InterPro" id="IPR051163">
    <property type="entry name" value="Sodium:Solute_Symporter_SSF"/>
</dbReference>
<comment type="caution">
    <text evidence="13">The sequence shown here is derived from an EMBL/GenBank/DDBJ whole genome shotgun (WGS) entry which is preliminary data.</text>
</comment>
<keyword evidence="6 12" id="KW-1133">Transmembrane helix</keyword>
<evidence type="ECO:0000313" key="14">
    <source>
        <dbReference type="Proteomes" id="UP000325372"/>
    </source>
</evidence>
<evidence type="ECO:0000256" key="9">
    <source>
        <dbReference type="ARBA" id="ARBA00023136"/>
    </source>
</evidence>
<evidence type="ECO:0000256" key="7">
    <source>
        <dbReference type="ARBA" id="ARBA00023053"/>
    </source>
</evidence>
<organism evidence="13 14">
    <name type="scientific">Marinihelvus fidelis</name>
    <dbReference type="NCBI Taxonomy" id="2613842"/>
    <lineage>
        <taxon>Bacteria</taxon>
        <taxon>Pseudomonadati</taxon>
        <taxon>Pseudomonadota</taxon>
        <taxon>Gammaproteobacteria</taxon>
        <taxon>Chromatiales</taxon>
        <taxon>Wenzhouxiangellaceae</taxon>
        <taxon>Marinihelvus</taxon>
    </lineage>
</organism>
<evidence type="ECO:0000313" key="13">
    <source>
        <dbReference type="EMBL" id="KAA9132799.1"/>
    </source>
</evidence>
<feature type="transmembrane region" description="Helical" evidence="12">
    <location>
        <begin position="236"/>
        <end position="254"/>
    </location>
</feature>
<feature type="transmembrane region" description="Helical" evidence="12">
    <location>
        <begin position="327"/>
        <end position="347"/>
    </location>
</feature>
<dbReference type="CDD" id="cd11493">
    <property type="entry name" value="SLC5sbd_NIS-like_u1"/>
    <property type="match status" value="1"/>
</dbReference>
<feature type="transmembrane region" description="Helical" evidence="12">
    <location>
        <begin position="439"/>
        <end position="456"/>
    </location>
</feature>
<protein>
    <submittedName>
        <fullName evidence="13">Sodium/solute symporter</fullName>
    </submittedName>
</protein>
<keyword evidence="4" id="KW-1003">Cell membrane</keyword>
<dbReference type="PROSITE" id="PS50283">
    <property type="entry name" value="NA_SOLUT_SYMP_3"/>
    <property type="match status" value="1"/>
</dbReference>
<feature type="transmembrane region" description="Helical" evidence="12">
    <location>
        <begin position="407"/>
        <end position="432"/>
    </location>
</feature>